<name>A0A9R1WAS9_LACSA</name>
<comment type="caution">
    <text evidence="1">The sequence shown here is derived from an EMBL/GenBank/DDBJ whole genome shotgun (WGS) entry which is preliminary data.</text>
</comment>
<protein>
    <recommendedName>
        <fullName evidence="3">Myb/SANT-like domain-containing protein</fullName>
    </recommendedName>
</protein>
<dbReference type="EMBL" id="NBSK02000002">
    <property type="protein sequence ID" value="KAJ0221690.1"/>
    <property type="molecule type" value="Genomic_DNA"/>
</dbReference>
<dbReference type="PANTHER" id="PTHR46250">
    <property type="entry name" value="MYB/SANT-LIKE DNA-BINDING DOMAIN PROTEIN-RELATED"/>
    <property type="match status" value="1"/>
</dbReference>
<accession>A0A9R1WAS9</accession>
<gene>
    <name evidence="1" type="ORF">LSAT_V11C200056610</name>
</gene>
<reference evidence="1 2" key="1">
    <citation type="journal article" date="2017" name="Nat. Commun.">
        <title>Genome assembly with in vitro proximity ligation data and whole-genome triplication in lettuce.</title>
        <authorList>
            <person name="Reyes-Chin-Wo S."/>
            <person name="Wang Z."/>
            <person name="Yang X."/>
            <person name="Kozik A."/>
            <person name="Arikit S."/>
            <person name="Song C."/>
            <person name="Xia L."/>
            <person name="Froenicke L."/>
            <person name="Lavelle D.O."/>
            <person name="Truco M.J."/>
            <person name="Xia R."/>
            <person name="Zhu S."/>
            <person name="Xu C."/>
            <person name="Xu H."/>
            <person name="Xu X."/>
            <person name="Cox K."/>
            <person name="Korf I."/>
            <person name="Meyers B.C."/>
            <person name="Michelmore R.W."/>
        </authorList>
    </citation>
    <scope>NUCLEOTIDE SEQUENCE [LARGE SCALE GENOMIC DNA]</scope>
    <source>
        <strain evidence="2">cv. Salinas</strain>
        <tissue evidence="1">Seedlings</tissue>
    </source>
</reference>
<dbReference type="AlphaFoldDB" id="A0A9R1WAS9"/>
<keyword evidence="2" id="KW-1185">Reference proteome</keyword>
<organism evidence="1 2">
    <name type="scientific">Lactuca sativa</name>
    <name type="common">Garden lettuce</name>
    <dbReference type="NCBI Taxonomy" id="4236"/>
    <lineage>
        <taxon>Eukaryota</taxon>
        <taxon>Viridiplantae</taxon>
        <taxon>Streptophyta</taxon>
        <taxon>Embryophyta</taxon>
        <taxon>Tracheophyta</taxon>
        <taxon>Spermatophyta</taxon>
        <taxon>Magnoliopsida</taxon>
        <taxon>eudicotyledons</taxon>
        <taxon>Gunneridae</taxon>
        <taxon>Pentapetalae</taxon>
        <taxon>asterids</taxon>
        <taxon>campanulids</taxon>
        <taxon>Asterales</taxon>
        <taxon>Asteraceae</taxon>
        <taxon>Cichorioideae</taxon>
        <taxon>Cichorieae</taxon>
        <taxon>Lactucinae</taxon>
        <taxon>Lactuca</taxon>
    </lineage>
</organism>
<evidence type="ECO:0000313" key="2">
    <source>
        <dbReference type="Proteomes" id="UP000235145"/>
    </source>
</evidence>
<dbReference type="Proteomes" id="UP000235145">
    <property type="component" value="Unassembled WGS sequence"/>
</dbReference>
<evidence type="ECO:0000313" key="1">
    <source>
        <dbReference type="EMBL" id="KAJ0221690.1"/>
    </source>
</evidence>
<evidence type="ECO:0008006" key="3">
    <source>
        <dbReference type="Google" id="ProtNLM"/>
    </source>
</evidence>
<proteinExistence type="predicted"/>
<sequence length="188" mass="21447">MILVLESWWFVFGMIEKSRNYTTWTTHEDAKLVEAMLKMVNAGGFKADNIVYDMNTDNDTNGFGYDNVNRCGTVESPEVWDSYVKLCIILGNGSSQGNRVEYCKDMSHNENVEEELLEMEDDFSEQSEEISPTINGRCEETSSASTMKKKRTFDPFVERIPKVATLLDKDLRDASTTMSQSFNVEVEL</sequence>
<dbReference type="PANTHER" id="PTHR46250:SF17">
    <property type="entry name" value="MYB_SANT-LIKE DOMAIN-CONTAINING PROTEIN"/>
    <property type="match status" value="1"/>
</dbReference>